<dbReference type="EMBL" id="SWKV01000008">
    <property type="protein sequence ID" value="KAF3044759.1"/>
    <property type="molecule type" value="Genomic_DNA"/>
</dbReference>
<protein>
    <submittedName>
        <fullName evidence="2">Uncharacterized protein</fullName>
    </submittedName>
</protein>
<organism evidence="2 3">
    <name type="scientific">Didymella heteroderae</name>
    <dbReference type="NCBI Taxonomy" id="1769908"/>
    <lineage>
        <taxon>Eukaryota</taxon>
        <taxon>Fungi</taxon>
        <taxon>Dikarya</taxon>
        <taxon>Ascomycota</taxon>
        <taxon>Pezizomycotina</taxon>
        <taxon>Dothideomycetes</taxon>
        <taxon>Pleosporomycetidae</taxon>
        <taxon>Pleosporales</taxon>
        <taxon>Pleosporineae</taxon>
        <taxon>Didymellaceae</taxon>
        <taxon>Didymella</taxon>
    </lineage>
</organism>
<reference evidence="2" key="1">
    <citation type="submission" date="2019-04" db="EMBL/GenBank/DDBJ databases">
        <title>Sequencing of skin fungus with MAO and IRED activity.</title>
        <authorList>
            <person name="Marsaioli A.J."/>
            <person name="Bonatto J.M.C."/>
            <person name="Reis Junior O."/>
        </authorList>
    </citation>
    <scope>NUCLEOTIDE SEQUENCE</scope>
    <source>
        <strain evidence="2">28M1</strain>
    </source>
</reference>
<sequence length="206" mass="23090">MSQSITKRAATEPMEQDDSKKQQNAPVKTVEAEEEYESVQIATELHDKFDAYPKALRKAVEDTYADDRYNILESFQSGGAFPKKYTFHIIRGSRIQCGDSSDYKSPQHEVFYNASMANVAILEQFIRVAPTRKADFVKASDVELSNPDFAALHSVPPGHMGWGFDALGCLSLHKTVIQKNRLKHVFAYVGAQGGDPRDDRLGDECR</sequence>
<gene>
    <name evidence="2" type="ORF">E8E12_010343</name>
</gene>
<dbReference type="OrthoDB" id="3771551at2759"/>
<dbReference type="AlphaFoldDB" id="A0A9P4WXF2"/>
<evidence type="ECO:0000313" key="3">
    <source>
        <dbReference type="Proteomes" id="UP000758155"/>
    </source>
</evidence>
<accession>A0A9P4WXF2</accession>
<keyword evidence="3" id="KW-1185">Reference proteome</keyword>
<name>A0A9P4WXF2_9PLEO</name>
<feature type="region of interest" description="Disordered" evidence="1">
    <location>
        <begin position="1"/>
        <end position="33"/>
    </location>
</feature>
<proteinExistence type="predicted"/>
<comment type="caution">
    <text evidence="2">The sequence shown here is derived from an EMBL/GenBank/DDBJ whole genome shotgun (WGS) entry which is preliminary data.</text>
</comment>
<evidence type="ECO:0000313" key="2">
    <source>
        <dbReference type="EMBL" id="KAF3044759.1"/>
    </source>
</evidence>
<dbReference type="Proteomes" id="UP000758155">
    <property type="component" value="Unassembled WGS sequence"/>
</dbReference>
<evidence type="ECO:0000256" key="1">
    <source>
        <dbReference type="SAM" id="MobiDB-lite"/>
    </source>
</evidence>